<dbReference type="CDD" id="cd19756">
    <property type="entry name" value="Bbox2"/>
    <property type="match status" value="1"/>
</dbReference>
<evidence type="ECO:0008006" key="4">
    <source>
        <dbReference type="Google" id="ProtNLM"/>
    </source>
</evidence>
<feature type="transmembrane region" description="Helical" evidence="1">
    <location>
        <begin position="177"/>
        <end position="198"/>
    </location>
</feature>
<keyword evidence="3" id="KW-1185">Reference proteome</keyword>
<gene>
    <name evidence="2" type="ORF">A6A03_08675</name>
</gene>
<feature type="transmembrane region" description="Helical" evidence="1">
    <location>
        <begin position="204"/>
        <end position="225"/>
    </location>
</feature>
<reference evidence="2 3" key="1">
    <citation type="submission" date="2016-04" db="EMBL/GenBank/DDBJ databases">
        <title>Chloroflexus islandicus sp. nov., a thermophilic filamentous anoxygenic phototrophic bacterium from geyser Strokkur (Iceland).</title>
        <authorList>
            <person name="Gaisin V.A."/>
            <person name="Kalashnikov A.M."/>
            <person name="Sukhacheva M.V."/>
            <person name="Grouzdev D.S."/>
            <person name="Ivanov T.M."/>
            <person name="Kuznetsov B."/>
            <person name="Gorlenko V.M."/>
        </authorList>
    </citation>
    <scope>NUCLEOTIDE SEQUENCE [LARGE SCALE GENOMIC DNA]</scope>
    <source>
        <strain evidence="3">isl-2</strain>
    </source>
</reference>
<dbReference type="EMBL" id="LWQS01000033">
    <property type="protein sequence ID" value="OAN48253.1"/>
    <property type="molecule type" value="Genomic_DNA"/>
</dbReference>
<dbReference type="STRING" id="1707952.A6A03_08675"/>
<dbReference type="OrthoDB" id="9807874at2"/>
<evidence type="ECO:0000313" key="2">
    <source>
        <dbReference type="EMBL" id="OAN48253.1"/>
    </source>
</evidence>
<dbReference type="AlphaFoldDB" id="A0A178MI63"/>
<proteinExistence type="predicted"/>
<organism evidence="2 3">
    <name type="scientific">Chloroflexus islandicus</name>
    <dbReference type="NCBI Taxonomy" id="1707952"/>
    <lineage>
        <taxon>Bacteria</taxon>
        <taxon>Bacillati</taxon>
        <taxon>Chloroflexota</taxon>
        <taxon>Chloroflexia</taxon>
        <taxon>Chloroflexales</taxon>
        <taxon>Chloroflexineae</taxon>
        <taxon>Chloroflexaceae</taxon>
        <taxon>Chloroflexus</taxon>
    </lineage>
</organism>
<feature type="transmembrane region" description="Helical" evidence="1">
    <location>
        <begin position="237"/>
        <end position="258"/>
    </location>
</feature>
<dbReference type="SUPFAM" id="SSF57845">
    <property type="entry name" value="B-box zinc-binding domain"/>
    <property type="match status" value="1"/>
</dbReference>
<comment type="caution">
    <text evidence="2">The sequence shown here is derived from an EMBL/GenBank/DDBJ whole genome shotgun (WGS) entry which is preliminary data.</text>
</comment>
<evidence type="ECO:0000256" key="1">
    <source>
        <dbReference type="SAM" id="Phobius"/>
    </source>
</evidence>
<dbReference type="SUPFAM" id="SSF48452">
    <property type="entry name" value="TPR-like"/>
    <property type="match status" value="1"/>
</dbReference>
<name>A0A178MI63_9CHLR</name>
<sequence length="282" mass="30161">MTESTITAAELTAAGRAALIAGDTVTARLRFREALEIDPHHVDALLGMAAAVRPYRDKREYLLRALAVEPDNSEARATLAQVEARLAAGELLAPTGVQVREREEPAVAVEAPPAPVEPATETLVCYRHPQRETGLRCISCGRPICPECARATPVGQICPECARERTPVNYQVGPAQLLVAGVVALVYALIVTLVAGVVIGWAGFFGFIVAFLLGPMTGNALSRLVDWATGRKRGRMLMIVVSVAYACGSLPYIGFVILIGGFPLALLFYSIIVVTTALAWLR</sequence>
<dbReference type="InterPro" id="IPR011990">
    <property type="entry name" value="TPR-like_helical_dom_sf"/>
</dbReference>
<dbReference type="Proteomes" id="UP000078287">
    <property type="component" value="Unassembled WGS sequence"/>
</dbReference>
<feature type="transmembrane region" description="Helical" evidence="1">
    <location>
        <begin position="264"/>
        <end position="281"/>
    </location>
</feature>
<keyword evidence="1" id="KW-0472">Membrane</keyword>
<keyword evidence="1" id="KW-0812">Transmembrane</keyword>
<accession>A0A178MI63</accession>
<protein>
    <recommendedName>
        <fullName evidence="4">Tetratricopeptide repeat protein</fullName>
    </recommendedName>
</protein>
<keyword evidence="1" id="KW-1133">Transmembrane helix</keyword>
<dbReference type="RefSeq" id="WP_066783220.1">
    <property type="nucleotide sequence ID" value="NZ_LWQS01000033.1"/>
</dbReference>
<evidence type="ECO:0000313" key="3">
    <source>
        <dbReference type="Proteomes" id="UP000078287"/>
    </source>
</evidence>
<dbReference type="Gene3D" id="1.25.40.10">
    <property type="entry name" value="Tetratricopeptide repeat domain"/>
    <property type="match status" value="1"/>
</dbReference>